<dbReference type="Gene3D" id="1.10.510.10">
    <property type="entry name" value="Transferase(Phosphotransferase) domain 1"/>
    <property type="match status" value="1"/>
</dbReference>
<feature type="non-terminal residue" evidence="9">
    <location>
        <position position="1"/>
    </location>
</feature>
<evidence type="ECO:0000256" key="5">
    <source>
        <dbReference type="ARBA" id="ARBA00022777"/>
    </source>
</evidence>
<keyword evidence="3" id="KW-0808">Transferase</keyword>
<dbReference type="PANTHER" id="PTHR43895:SF104">
    <property type="entry name" value="CBL-INTERACTING SERINE_THREONINE-PROTEIN KINASE 3"/>
    <property type="match status" value="1"/>
</dbReference>
<feature type="region of interest" description="Disordered" evidence="7">
    <location>
        <begin position="217"/>
        <end position="241"/>
    </location>
</feature>
<keyword evidence="5 9" id="KW-0418">Kinase</keyword>
<name>A0A2G2ZIE0_CAPAN</name>
<organism evidence="9 10">
    <name type="scientific">Capsicum annuum</name>
    <name type="common">Capsicum pepper</name>
    <dbReference type="NCBI Taxonomy" id="4072"/>
    <lineage>
        <taxon>Eukaryota</taxon>
        <taxon>Viridiplantae</taxon>
        <taxon>Streptophyta</taxon>
        <taxon>Embryophyta</taxon>
        <taxon>Tracheophyta</taxon>
        <taxon>Spermatophyta</taxon>
        <taxon>Magnoliopsida</taxon>
        <taxon>eudicotyledons</taxon>
        <taxon>Gunneridae</taxon>
        <taxon>Pentapetalae</taxon>
        <taxon>asterids</taxon>
        <taxon>lamiids</taxon>
        <taxon>Solanales</taxon>
        <taxon>Solanaceae</taxon>
        <taxon>Solanoideae</taxon>
        <taxon>Capsiceae</taxon>
        <taxon>Capsicum</taxon>
    </lineage>
</organism>
<dbReference type="InterPro" id="IPR011009">
    <property type="entry name" value="Kinase-like_dom_sf"/>
</dbReference>
<dbReference type="InterPro" id="IPR004041">
    <property type="entry name" value="NAF_dom"/>
</dbReference>
<reference evidence="9 10" key="1">
    <citation type="journal article" date="2014" name="Nat. Genet.">
        <title>Genome sequence of the hot pepper provides insights into the evolution of pungency in Capsicum species.</title>
        <authorList>
            <person name="Kim S."/>
            <person name="Park M."/>
            <person name="Yeom S.I."/>
            <person name="Kim Y.M."/>
            <person name="Lee J.M."/>
            <person name="Lee H.A."/>
            <person name="Seo E."/>
            <person name="Choi J."/>
            <person name="Cheong K."/>
            <person name="Kim K.T."/>
            <person name="Jung K."/>
            <person name="Lee G.W."/>
            <person name="Oh S.K."/>
            <person name="Bae C."/>
            <person name="Kim S.B."/>
            <person name="Lee H.Y."/>
            <person name="Kim S.Y."/>
            <person name="Kim M.S."/>
            <person name="Kang B.C."/>
            <person name="Jo Y.D."/>
            <person name="Yang H.B."/>
            <person name="Jeong H.J."/>
            <person name="Kang W.H."/>
            <person name="Kwon J.K."/>
            <person name="Shin C."/>
            <person name="Lim J.Y."/>
            <person name="Park J.H."/>
            <person name="Huh J.H."/>
            <person name="Kim J.S."/>
            <person name="Kim B.D."/>
            <person name="Cohen O."/>
            <person name="Paran I."/>
            <person name="Suh M.C."/>
            <person name="Lee S.B."/>
            <person name="Kim Y.K."/>
            <person name="Shin Y."/>
            <person name="Noh S.J."/>
            <person name="Park J."/>
            <person name="Seo Y.S."/>
            <person name="Kwon S.Y."/>
            <person name="Kim H.A."/>
            <person name="Park J.M."/>
            <person name="Kim H.J."/>
            <person name="Choi S.B."/>
            <person name="Bosland P.W."/>
            <person name="Reeves G."/>
            <person name="Jo S.H."/>
            <person name="Lee B.W."/>
            <person name="Cho H.T."/>
            <person name="Choi H.S."/>
            <person name="Lee M.S."/>
            <person name="Yu Y."/>
            <person name="Do Choi Y."/>
            <person name="Park B.S."/>
            <person name="van Deynze A."/>
            <person name="Ashrafi H."/>
            <person name="Hill T."/>
            <person name="Kim W.T."/>
            <person name="Pai H.S."/>
            <person name="Ahn H.K."/>
            <person name="Yeam I."/>
            <person name="Giovannoni J.J."/>
            <person name="Rose J.K."/>
            <person name="Sorensen I."/>
            <person name="Lee S.J."/>
            <person name="Kim R.W."/>
            <person name="Choi I.Y."/>
            <person name="Choi B.S."/>
            <person name="Lim J.S."/>
            <person name="Lee Y.H."/>
            <person name="Choi D."/>
        </authorList>
    </citation>
    <scope>NUCLEOTIDE SEQUENCE [LARGE SCALE GENOMIC DNA]</scope>
    <source>
        <strain evidence="10">cv. CM334</strain>
    </source>
</reference>
<dbReference type="EC" id="2.7.11.1" evidence="1"/>
<dbReference type="Gramene" id="PHT81695">
    <property type="protein sequence ID" value="PHT81695"/>
    <property type="gene ID" value="T459_14710"/>
</dbReference>
<dbReference type="Gene3D" id="3.30.310.80">
    <property type="entry name" value="Kinase associated domain 1, KA1"/>
    <property type="match status" value="1"/>
</dbReference>
<evidence type="ECO:0000256" key="4">
    <source>
        <dbReference type="ARBA" id="ARBA00022741"/>
    </source>
</evidence>
<dbReference type="PANTHER" id="PTHR43895">
    <property type="entry name" value="CALCIUM/CALMODULIN-DEPENDENT PROTEIN KINASE KINASE-RELATED"/>
    <property type="match status" value="1"/>
</dbReference>
<comment type="caution">
    <text evidence="9">The sequence shown here is derived from an EMBL/GenBank/DDBJ whole genome shotgun (WGS) entry which is preliminary data.</text>
</comment>
<dbReference type="SUPFAM" id="SSF56112">
    <property type="entry name" value="Protein kinase-like (PK-like)"/>
    <property type="match status" value="1"/>
</dbReference>
<feature type="domain" description="NAF" evidence="8">
    <location>
        <begin position="96"/>
        <end position="120"/>
    </location>
</feature>
<keyword evidence="6" id="KW-0067">ATP-binding</keyword>
<keyword evidence="2" id="KW-0723">Serine/threonine-protein kinase</keyword>
<dbReference type="EMBL" id="AYRZ02000005">
    <property type="protein sequence ID" value="PHT81695.1"/>
    <property type="molecule type" value="Genomic_DNA"/>
</dbReference>
<proteinExistence type="predicted"/>
<evidence type="ECO:0000256" key="2">
    <source>
        <dbReference type="ARBA" id="ARBA00022527"/>
    </source>
</evidence>
<evidence type="ECO:0000256" key="1">
    <source>
        <dbReference type="ARBA" id="ARBA00012513"/>
    </source>
</evidence>
<keyword evidence="4" id="KW-0547">Nucleotide-binding</keyword>
<keyword evidence="10" id="KW-1185">Reference proteome</keyword>
<dbReference type="Proteomes" id="UP000222542">
    <property type="component" value="Unassembled WGS sequence"/>
</dbReference>
<evidence type="ECO:0000256" key="7">
    <source>
        <dbReference type="SAM" id="MobiDB-lite"/>
    </source>
</evidence>
<dbReference type="GO" id="GO:0005524">
    <property type="term" value="F:ATP binding"/>
    <property type="evidence" value="ECO:0007669"/>
    <property type="project" value="UniProtKB-KW"/>
</dbReference>
<evidence type="ECO:0000313" key="9">
    <source>
        <dbReference type="EMBL" id="PHT81695.1"/>
    </source>
</evidence>
<dbReference type="STRING" id="4072.A0A2G2ZIE0"/>
<reference evidence="9 10" key="2">
    <citation type="journal article" date="2017" name="Genome Biol.">
        <title>New reference genome sequences of hot pepper reveal the massive evolution of plant disease-resistance genes by retroduplication.</title>
        <authorList>
            <person name="Kim S."/>
            <person name="Park J."/>
            <person name="Yeom S.I."/>
            <person name="Kim Y.M."/>
            <person name="Seo E."/>
            <person name="Kim K.T."/>
            <person name="Kim M.S."/>
            <person name="Lee J.M."/>
            <person name="Cheong K."/>
            <person name="Shin H.S."/>
            <person name="Kim S.B."/>
            <person name="Han K."/>
            <person name="Lee J."/>
            <person name="Park M."/>
            <person name="Lee H.A."/>
            <person name="Lee H.Y."/>
            <person name="Lee Y."/>
            <person name="Oh S."/>
            <person name="Lee J.H."/>
            <person name="Choi E."/>
            <person name="Choi E."/>
            <person name="Lee S.E."/>
            <person name="Jeon J."/>
            <person name="Kim H."/>
            <person name="Choi G."/>
            <person name="Song H."/>
            <person name="Lee J."/>
            <person name="Lee S.C."/>
            <person name="Kwon J.K."/>
            <person name="Lee H.Y."/>
            <person name="Koo N."/>
            <person name="Hong Y."/>
            <person name="Kim R.W."/>
            <person name="Kang W.H."/>
            <person name="Huh J.H."/>
            <person name="Kang B.C."/>
            <person name="Yang T.J."/>
            <person name="Lee Y.H."/>
            <person name="Bennetzen J.L."/>
            <person name="Choi D."/>
        </authorList>
    </citation>
    <scope>NUCLEOTIDE SEQUENCE [LARGE SCALE GENOMIC DNA]</scope>
    <source>
        <strain evidence="10">cv. CM334</strain>
    </source>
</reference>
<sequence>YLPFDDSNLMNLYNKITAAEFTCPPWISFGAIKLITCIFDPNPMILITVPEILVDEWFKKDYRPPIFDEIEDANLDDVEEVFKDSEEYHVTEKREEKPTSMNAFELISLSQGLNLGNLFDEQVTKYYETPKSKLEEKGTLTFPLRSFKLPLLFIWSRCGRQKETLWNSTSGKVCVHISGEIAEVAKEVHISSRSATSGVPMKLPGYDNVWLHNMPSDGASGPLSPMDARRSRDDNNPNDIL</sequence>
<evidence type="ECO:0000256" key="6">
    <source>
        <dbReference type="ARBA" id="ARBA00022840"/>
    </source>
</evidence>
<dbReference type="Pfam" id="PF03822">
    <property type="entry name" value="NAF"/>
    <property type="match status" value="1"/>
</dbReference>
<protein>
    <recommendedName>
        <fullName evidence="1">non-specific serine/threonine protein kinase</fullName>
        <ecNumber evidence="1">2.7.11.1</ecNumber>
    </recommendedName>
</protein>
<evidence type="ECO:0000259" key="8">
    <source>
        <dbReference type="PROSITE" id="PS50816"/>
    </source>
</evidence>
<dbReference type="GO" id="GO:0004674">
    <property type="term" value="F:protein serine/threonine kinase activity"/>
    <property type="evidence" value="ECO:0007669"/>
    <property type="project" value="UniProtKB-KW"/>
</dbReference>
<dbReference type="AlphaFoldDB" id="A0A2G2ZIE0"/>
<dbReference type="InterPro" id="IPR018451">
    <property type="entry name" value="NAF/FISL_domain"/>
</dbReference>
<evidence type="ECO:0000313" key="10">
    <source>
        <dbReference type="Proteomes" id="UP000222542"/>
    </source>
</evidence>
<dbReference type="PROSITE" id="PS50816">
    <property type="entry name" value="NAF"/>
    <property type="match status" value="1"/>
</dbReference>
<evidence type="ECO:0000256" key="3">
    <source>
        <dbReference type="ARBA" id="ARBA00022679"/>
    </source>
</evidence>
<gene>
    <name evidence="9" type="ORF">T459_14710</name>
</gene>
<dbReference type="GO" id="GO:0007165">
    <property type="term" value="P:signal transduction"/>
    <property type="evidence" value="ECO:0007669"/>
    <property type="project" value="InterPro"/>
</dbReference>
<accession>A0A2G2ZIE0</accession>